<protein>
    <submittedName>
        <fullName evidence="1">Uncharacterized protein</fullName>
    </submittedName>
</protein>
<proteinExistence type="predicted"/>
<accession>A0A2P6S250</accession>
<sequence length="67" mass="7145">MGLSDLFGDPFGLLFLGLSSGLLLSRDGESPLHVVWLFWEAMSKRVETVHLNAGGGVVSLYIGLVIG</sequence>
<evidence type="ECO:0000313" key="2">
    <source>
        <dbReference type="Proteomes" id="UP000238479"/>
    </source>
</evidence>
<comment type="caution">
    <text evidence="1">The sequence shown here is derived from an EMBL/GenBank/DDBJ whole genome shotgun (WGS) entry which is preliminary data.</text>
</comment>
<keyword evidence="2" id="KW-1185">Reference proteome</keyword>
<dbReference type="Gramene" id="PRQ52752">
    <property type="protein sequence ID" value="PRQ52752"/>
    <property type="gene ID" value="RchiOBHm_Chr2g0158851"/>
</dbReference>
<evidence type="ECO:0000313" key="1">
    <source>
        <dbReference type="EMBL" id="PRQ52752.1"/>
    </source>
</evidence>
<organism evidence="1 2">
    <name type="scientific">Rosa chinensis</name>
    <name type="common">China rose</name>
    <dbReference type="NCBI Taxonomy" id="74649"/>
    <lineage>
        <taxon>Eukaryota</taxon>
        <taxon>Viridiplantae</taxon>
        <taxon>Streptophyta</taxon>
        <taxon>Embryophyta</taxon>
        <taxon>Tracheophyta</taxon>
        <taxon>Spermatophyta</taxon>
        <taxon>Magnoliopsida</taxon>
        <taxon>eudicotyledons</taxon>
        <taxon>Gunneridae</taxon>
        <taxon>Pentapetalae</taxon>
        <taxon>rosids</taxon>
        <taxon>fabids</taxon>
        <taxon>Rosales</taxon>
        <taxon>Rosaceae</taxon>
        <taxon>Rosoideae</taxon>
        <taxon>Rosoideae incertae sedis</taxon>
        <taxon>Rosa</taxon>
    </lineage>
</organism>
<dbReference type="AlphaFoldDB" id="A0A2P6S250"/>
<reference evidence="1 2" key="1">
    <citation type="journal article" date="2018" name="Nat. Genet.">
        <title>The Rosa genome provides new insights in the design of modern roses.</title>
        <authorList>
            <person name="Bendahmane M."/>
        </authorList>
    </citation>
    <scope>NUCLEOTIDE SEQUENCE [LARGE SCALE GENOMIC DNA]</scope>
    <source>
        <strain evidence="2">cv. Old Blush</strain>
    </source>
</reference>
<name>A0A2P6S250_ROSCH</name>
<dbReference type="Proteomes" id="UP000238479">
    <property type="component" value="Chromosome 2"/>
</dbReference>
<gene>
    <name evidence="1" type="ORF">RchiOBHm_Chr2g0158851</name>
</gene>
<dbReference type="EMBL" id="PDCK01000040">
    <property type="protein sequence ID" value="PRQ52752.1"/>
    <property type="molecule type" value="Genomic_DNA"/>
</dbReference>